<feature type="region of interest" description="Disordered" evidence="1">
    <location>
        <begin position="79"/>
        <end position="158"/>
    </location>
</feature>
<proteinExistence type="predicted"/>
<sequence>MTGTQRLYRLTHNTLTRLQPPPPKALSKPHSVINLESLTRFAAGVLLHEYETVRLPLDDPTPKLTSKEVTKKCNLPEWEAKLSGRKHPLNSSDDQELADRDQEQKKVKDLPPLPTSKAGVIYVSTTSATTGHDQERNTNNRATTTATSPPPPLEGEEGGEKITSFLFARYEPTIPELQIRLKTNLLPPPPKPSGHSLFSEEDPDALTSVPSRIQHLIEQRGVTRIWICGTDPGYRRHHQMTTNLRLLEQEVLQWKMRETRQGSEKQESGKEEGCVSGIVTAHTVPLRFPGMVQFLLKSGFKGGDRIKTSEDKVFYWKEIK</sequence>
<keyword evidence="3" id="KW-1185">Reference proteome</keyword>
<dbReference type="OrthoDB" id="2395695at2759"/>
<gene>
    <name evidence="2" type="ORF">K457DRAFT_888253</name>
</gene>
<accession>A0A197K562</accession>
<dbReference type="Proteomes" id="UP000078512">
    <property type="component" value="Unassembled WGS sequence"/>
</dbReference>
<dbReference type="EMBL" id="KV442023">
    <property type="protein sequence ID" value="OAQ32797.1"/>
    <property type="molecule type" value="Genomic_DNA"/>
</dbReference>
<name>A0A197K562_9FUNG</name>
<reference evidence="2 3" key="1">
    <citation type="submission" date="2016-05" db="EMBL/GenBank/DDBJ databases">
        <title>Genome sequencing reveals origins of a unique bacterial endosymbiosis in the earliest lineages of terrestrial Fungi.</title>
        <authorList>
            <consortium name="DOE Joint Genome Institute"/>
            <person name="Uehling J."/>
            <person name="Gryganskyi A."/>
            <person name="Hameed K."/>
            <person name="Tschaplinski T."/>
            <person name="Misztal P."/>
            <person name="Wu S."/>
            <person name="Desiro A."/>
            <person name="Vande Pol N."/>
            <person name="Du Z.-Y."/>
            <person name="Zienkiewicz A."/>
            <person name="Zienkiewicz K."/>
            <person name="Morin E."/>
            <person name="Tisserant E."/>
            <person name="Splivallo R."/>
            <person name="Hainaut M."/>
            <person name="Henrissat B."/>
            <person name="Ohm R."/>
            <person name="Kuo A."/>
            <person name="Yan J."/>
            <person name="Lipzen A."/>
            <person name="Nolan M."/>
            <person name="Labutti K."/>
            <person name="Barry K."/>
            <person name="Goldstein A."/>
            <person name="Labbe J."/>
            <person name="Schadt C."/>
            <person name="Tuskan G."/>
            <person name="Grigoriev I."/>
            <person name="Martin F."/>
            <person name="Vilgalys R."/>
            <person name="Bonito G."/>
        </authorList>
    </citation>
    <scope>NUCLEOTIDE SEQUENCE [LARGE SCALE GENOMIC DNA]</scope>
    <source>
        <strain evidence="2 3">AG-77</strain>
    </source>
</reference>
<dbReference type="STRING" id="1314771.A0A197K562"/>
<feature type="compositionally biased region" description="Basic and acidic residues" evidence="1">
    <location>
        <begin position="97"/>
        <end position="109"/>
    </location>
</feature>
<evidence type="ECO:0000313" key="3">
    <source>
        <dbReference type="Proteomes" id="UP000078512"/>
    </source>
</evidence>
<evidence type="ECO:0000313" key="2">
    <source>
        <dbReference type="EMBL" id="OAQ32797.1"/>
    </source>
</evidence>
<protein>
    <submittedName>
        <fullName evidence="2">Uncharacterized protein</fullName>
    </submittedName>
</protein>
<dbReference type="AlphaFoldDB" id="A0A197K562"/>
<organism evidence="2 3">
    <name type="scientific">Linnemannia elongata AG-77</name>
    <dbReference type="NCBI Taxonomy" id="1314771"/>
    <lineage>
        <taxon>Eukaryota</taxon>
        <taxon>Fungi</taxon>
        <taxon>Fungi incertae sedis</taxon>
        <taxon>Mucoromycota</taxon>
        <taxon>Mortierellomycotina</taxon>
        <taxon>Mortierellomycetes</taxon>
        <taxon>Mortierellales</taxon>
        <taxon>Mortierellaceae</taxon>
        <taxon>Linnemannia</taxon>
    </lineage>
</organism>
<evidence type="ECO:0000256" key="1">
    <source>
        <dbReference type="SAM" id="MobiDB-lite"/>
    </source>
</evidence>